<evidence type="ECO:0000313" key="1">
    <source>
        <dbReference type="EMBL" id="EGC36975.1"/>
    </source>
</evidence>
<dbReference type="Proteomes" id="UP000001064">
    <property type="component" value="Unassembled WGS sequence"/>
</dbReference>
<protein>
    <submittedName>
        <fullName evidence="1">Uncharacterized protein</fullName>
    </submittedName>
</protein>
<dbReference type="EMBL" id="GL871011">
    <property type="protein sequence ID" value="EGC36975.1"/>
    <property type="molecule type" value="Genomic_DNA"/>
</dbReference>
<dbReference type="RefSeq" id="XP_003286472.1">
    <property type="nucleotide sequence ID" value="XM_003286424.1"/>
</dbReference>
<dbReference type="VEuPathDB" id="AmoebaDB:DICPUDRAFT_150451"/>
<evidence type="ECO:0000313" key="2">
    <source>
        <dbReference type="Proteomes" id="UP000001064"/>
    </source>
</evidence>
<keyword evidence="2" id="KW-1185">Reference proteome</keyword>
<organism evidence="1 2">
    <name type="scientific">Dictyostelium purpureum</name>
    <name type="common">Slime mold</name>
    <dbReference type="NCBI Taxonomy" id="5786"/>
    <lineage>
        <taxon>Eukaryota</taxon>
        <taxon>Amoebozoa</taxon>
        <taxon>Evosea</taxon>
        <taxon>Eumycetozoa</taxon>
        <taxon>Dictyostelia</taxon>
        <taxon>Dictyosteliales</taxon>
        <taxon>Dictyosteliaceae</taxon>
        <taxon>Dictyostelium</taxon>
    </lineage>
</organism>
<reference evidence="2" key="1">
    <citation type="journal article" date="2011" name="Genome Biol.">
        <title>Comparative genomics of the social amoebae Dictyostelium discoideum and Dictyostelium purpureum.</title>
        <authorList>
            <consortium name="US DOE Joint Genome Institute (JGI-PGF)"/>
            <person name="Sucgang R."/>
            <person name="Kuo A."/>
            <person name="Tian X."/>
            <person name="Salerno W."/>
            <person name="Parikh A."/>
            <person name="Feasley C.L."/>
            <person name="Dalin E."/>
            <person name="Tu H."/>
            <person name="Huang E."/>
            <person name="Barry K."/>
            <person name="Lindquist E."/>
            <person name="Shapiro H."/>
            <person name="Bruce D."/>
            <person name="Schmutz J."/>
            <person name="Salamov A."/>
            <person name="Fey P."/>
            <person name="Gaudet P."/>
            <person name="Anjard C."/>
            <person name="Babu M.M."/>
            <person name="Basu S."/>
            <person name="Bushmanova Y."/>
            <person name="van der Wel H."/>
            <person name="Katoh-Kurasawa M."/>
            <person name="Dinh C."/>
            <person name="Coutinho P.M."/>
            <person name="Saito T."/>
            <person name="Elias M."/>
            <person name="Schaap P."/>
            <person name="Kay R.R."/>
            <person name="Henrissat B."/>
            <person name="Eichinger L."/>
            <person name="Rivero F."/>
            <person name="Putnam N.H."/>
            <person name="West C.M."/>
            <person name="Loomis W.F."/>
            <person name="Chisholm R.L."/>
            <person name="Shaulsky G."/>
            <person name="Strassmann J.E."/>
            <person name="Queller D.C."/>
            <person name="Kuspa A."/>
            <person name="Grigoriev I.V."/>
        </authorList>
    </citation>
    <scope>NUCLEOTIDE SEQUENCE [LARGE SCALE GENOMIC DNA]</scope>
    <source>
        <strain evidence="2">QSDP1</strain>
    </source>
</reference>
<dbReference type="KEGG" id="dpp:DICPUDRAFT_150451"/>
<sequence length="59" mass="6600">MKNKLFLYSIIDLFEAPHEKGMPNPPSVTISVSSFPSTDNSFNKDITKKKTIIYASPIP</sequence>
<accession>F0ZGD4</accession>
<dbReference type="AlphaFoldDB" id="F0ZGD4"/>
<gene>
    <name evidence="1" type="ORF">DICPUDRAFT_150451</name>
</gene>
<dbReference type="GeneID" id="10503883"/>
<proteinExistence type="predicted"/>
<dbReference type="InParanoid" id="F0ZGD4"/>
<name>F0ZGD4_DICPU</name>